<name>A0AAV4NTD0_9ARAC</name>
<gene>
    <name evidence="1" type="primary">AVEN_143251_1</name>
    <name evidence="1" type="ORF">CDAR_437791</name>
</gene>
<comment type="caution">
    <text evidence="1">The sequence shown here is derived from an EMBL/GenBank/DDBJ whole genome shotgun (WGS) entry which is preliminary data.</text>
</comment>
<protein>
    <submittedName>
        <fullName evidence="1">Uncharacterized protein</fullName>
    </submittedName>
</protein>
<evidence type="ECO:0000313" key="1">
    <source>
        <dbReference type="EMBL" id="GIX87973.1"/>
    </source>
</evidence>
<sequence length="105" mass="11599">MPVLCPLVAHSGELTLLQDYSAHVTLESHCCPAVMDVCLCAKTVIFRCPGYYRAARGRLLVFICALRLLSSDVQVIIGRQGSSSGVSQLRLRLHSDRHKFVGEKE</sequence>
<accession>A0AAV4NTD0</accession>
<evidence type="ECO:0000313" key="2">
    <source>
        <dbReference type="Proteomes" id="UP001054837"/>
    </source>
</evidence>
<dbReference type="AlphaFoldDB" id="A0AAV4NTD0"/>
<dbReference type="EMBL" id="BPLQ01002032">
    <property type="protein sequence ID" value="GIX87973.1"/>
    <property type="molecule type" value="Genomic_DNA"/>
</dbReference>
<proteinExistence type="predicted"/>
<keyword evidence="2" id="KW-1185">Reference proteome</keyword>
<organism evidence="1 2">
    <name type="scientific">Caerostris darwini</name>
    <dbReference type="NCBI Taxonomy" id="1538125"/>
    <lineage>
        <taxon>Eukaryota</taxon>
        <taxon>Metazoa</taxon>
        <taxon>Ecdysozoa</taxon>
        <taxon>Arthropoda</taxon>
        <taxon>Chelicerata</taxon>
        <taxon>Arachnida</taxon>
        <taxon>Araneae</taxon>
        <taxon>Araneomorphae</taxon>
        <taxon>Entelegynae</taxon>
        <taxon>Araneoidea</taxon>
        <taxon>Araneidae</taxon>
        <taxon>Caerostris</taxon>
    </lineage>
</organism>
<reference evidence="1 2" key="1">
    <citation type="submission" date="2021-06" db="EMBL/GenBank/DDBJ databases">
        <title>Caerostris darwini draft genome.</title>
        <authorList>
            <person name="Kono N."/>
            <person name="Arakawa K."/>
        </authorList>
    </citation>
    <scope>NUCLEOTIDE SEQUENCE [LARGE SCALE GENOMIC DNA]</scope>
</reference>
<dbReference type="Proteomes" id="UP001054837">
    <property type="component" value="Unassembled WGS sequence"/>
</dbReference>